<evidence type="ECO:0000313" key="3">
    <source>
        <dbReference type="Proteomes" id="UP000050424"/>
    </source>
</evidence>
<sequence>MGDIAPIELVTVRTTLPTFPLPPNEQRQVIRTERLILRPFNNDDNDAEGLHALRAQPEVMMWSIQGRPDRDVAETRKDLALQVAPNDVEHFNWAICLASTGEMLGIGGNGTWTGEQGWPVVGYMLRKEAWGQGYATEFLNGFLAAWWALPREEVELKVDKTTVRGHGEVKDEFIGAVTRDDNLASQRVLLKAGFEKSTLWEEKDPQGESITMVLQNFIAKDGQVRS</sequence>
<dbReference type="GO" id="GO:0016747">
    <property type="term" value="F:acyltransferase activity, transferring groups other than amino-acyl groups"/>
    <property type="evidence" value="ECO:0007669"/>
    <property type="project" value="InterPro"/>
</dbReference>
<dbReference type="SUPFAM" id="SSF55729">
    <property type="entry name" value="Acyl-CoA N-acyltransferases (Nat)"/>
    <property type="match status" value="1"/>
</dbReference>
<dbReference type="Pfam" id="PF13302">
    <property type="entry name" value="Acetyltransf_3"/>
    <property type="match status" value="1"/>
</dbReference>
<dbReference type="PANTHER" id="PTHR43792:SF1">
    <property type="entry name" value="N-ACETYLTRANSFERASE DOMAIN-CONTAINING PROTEIN"/>
    <property type="match status" value="1"/>
</dbReference>
<dbReference type="InterPro" id="IPR051531">
    <property type="entry name" value="N-acetyltransferase"/>
</dbReference>
<evidence type="ECO:0000313" key="2">
    <source>
        <dbReference type="EMBL" id="KPM43351.1"/>
    </source>
</evidence>
<accession>A0A0P7B9D4</accession>
<dbReference type="InterPro" id="IPR016181">
    <property type="entry name" value="Acyl_CoA_acyltransferase"/>
</dbReference>
<name>A0A0P7B9D4_9HYPO</name>
<dbReference type="Gene3D" id="3.40.630.30">
    <property type="match status" value="1"/>
</dbReference>
<reference evidence="2 3" key="1">
    <citation type="submission" date="2015-09" db="EMBL/GenBank/DDBJ databases">
        <title>Draft genome of a European isolate of the apple canker pathogen Neonectria ditissima.</title>
        <authorList>
            <person name="Gomez-Cortecero A."/>
            <person name="Harrison R.J."/>
            <person name="Armitage A.D."/>
        </authorList>
    </citation>
    <scope>NUCLEOTIDE SEQUENCE [LARGE SCALE GENOMIC DNA]</scope>
    <source>
        <strain evidence="2 3">R09/05</strain>
    </source>
</reference>
<feature type="domain" description="N-acetyltransferase" evidence="1">
    <location>
        <begin position="34"/>
        <end position="195"/>
    </location>
</feature>
<comment type="caution">
    <text evidence="2">The sequence shown here is derived from an EMBL/GenBank/DDBJ whole genome shotgun (WGS) entry which is preliminary data.</text>
</comment>
<dbReference type="PANTHER" id="PTHR43792">
    <property type="entry name" value="GNAT FAMILY, PUTATIVE (AFU_ORTHOLOGUE AFUA_3G00765)-RELATED-RELATED"/>
    <property type="match status" value="1"/>
</dbReference>
<gene>
    <name evidence="2" type="ORF">AK830_g3181</name>
</gene>
<organism evidence="2 3">
    <name type="scientific">Neonectria ditissima</name>
    <dbReference type="NCBI Taxonomy" id="78410"/>
    <lineage>
        <taxon>Eukaryota</taxon>
        <taxon>Fungi</taxon>
        <taxon>Dikarya</taxon>
        <taxon>Ascomycota</taxon>
        <taxon>Pezizomycotina</taxon>
        <taxon>Sordariomycetes</taxon>
        <taxon>Hypocreomycetidae</taxon>
        <taxon>Hypocreales</taxon>
        <taxon>Nectriaceae</taxon>
        <taxon>Neonectria</taxon>
    </lineage>
</organism>
<evidence type="ECO:0000259" key="1">
    <source>
        <dbReference type="Pfam" id="PF13302"/>
    </source>
</evidence>
<dbReference type="AlphaFoldDB" id="A0A0P7B9D4"/>
<dbReference type="InterPro" id="IPR000182">
    <property type="entry name" value="GNAT_dom"/>
</dbReference>
<proteinExistence type="predicted"/>
<dbReference type="Proteomes" id="UP000050424">
    <property type="component" value="Unassembled WGS sequence"/>
</dbReference>
<protein>
    <recommendedName>
        <fullName evidence="1">N-acetyltransferase domain-containing protein</fullName>
    </recommendedName>
</protein>
<keyword evidence="3" id="KW-1185">Reference proteome</keyword>
<dbReference type="EMBL" id="LKCW01000034">
    <property type="protein sequence ID" value="KPM43351.1"/>
    <property type="molecule type" value="Genomic_DNA"/>
</dbReference>
<dbReference type="OrthoDB" id="4072826at2759"/>